<evidence type="ECO:0000256" key="2">
    <source>
        <dbReference type="ARBA" id="ARBA00011245"/>
    </source>
</evidence>
<accession>A0A8C9FTT9</accession>
<sequence length="94" mass="10666">QSIEFLRVSVHSLKCLAEVKKGLKENFADAQVSVVDCPDLTQEPFNFPAKGNLVPLIFVDLSEAIRRVQVVLQVKNLHERKTTFYSCICFLVDE</sequence>
<evidence type="ECO:0000256" key="6">
    <source>
        <dbReference type="ARBA" id="ARBA00023242"/>
    </source>
</evidence>
<dbReference type="GO" id="GO:0005634">
    <property type="term" value="C:nucleus"/>
    <property type="evidence" value="ECO:0007669"/>
    <property type="project" value="UniProtKB-SubCell"/>
</dbReference>
<dbReference type="Proteomes" id="UP000694428">
    <property type="component" value="Unplaced"/>
</dbReference>
<proteinExistence type="predicted"/>
<dbReference type="GO" id="GO:0008270">
    <property type="term" value="F:zinc ion binding"/>
    <property type="evidence" value="ECO:0007669"/>
    <property type="project" value="TreeGrafter"/>
</dbReference>
<name>A0A8C9FTT9_PAVCR</name>
<keyword evidence="6" id="KW-0539">Nucleus</keyword>
<evidence type="ECO:0000256" key="1">
    <source>
        <dbReference type="ARBA" id="ARBA00004123"/>
    </source>
</evidence>
<keyword evidence="4" id="KW-0378">Hydrolase</keyword>
<comment type="subunit">
    <text evidence="2">Monomer.</text>
</comment>
<evidence type="ECO:0000256" key="4">
    <source>
        <dbReference type="ARBA" id="ARBA00022801"/>
    </source>
</evidence>
<evidence type="ECO:0000313" key="9">
    <source>
        <dbReference type="Proteomes" id="UP000694428"/>
    </source>
</evidence>
<protein>
    <recommendedName>
        <fullName evidence="7">DUF1907 domain-containing protein</fullName>
    </recommendedName>
</protein>
<keyword evidence="3" id="KW-0479">Metal-binding</keyword>
<evidence type="ECO:0000313" key="8">
    <source>
        <dbReference type="Ensembl" id="ENSPSTP00000020941.1"/>
    </source>
</evidence>
<dbReference type="SUPFAM" id="SSF117856">
    <property type="entry name" value="AF0104/ALDC/Ptd012-like"/>
    <property type="match status" value="1"/>
</dbReference>
<reference evidence="8" key="2">
    <citation type="submission" date="2025-09" db="UniProtKB">
        <authorList>
            <consortium name="Ensembl"/>
        </authorList>
    </citation>
    <scope>IDENTIFICATION</scope>
</reference>
<comment type="subcellular location">
    <subcellularLocation>
        <location evidence="1">Nucleus</location>
    </subcellularLocation>
</comment>
<reference evidence="8" key="1">
    <citation type="submission" date="2025-08" db="UniProtKB">
        <authorList>
            <consortium name="Ensembl"/>
        </authorList>
    </citation>
    <scope>IDENTIFICATION</scope>
</reference>
<feature type="domain" description="DUF1907" evidence="7">
    <location>
        <begin position="20"/>
        <end position="51"/>
    </location>
</feature>
<dbReference type="Pfam" id="PF08925">
    <property type="entry name" value="DUF1907"/>
    <property type="match status" value="1"/>
</dbReference>
<dbReference type="PANTHER" id="PTHR13204:SF1">
    <property type="entry name" value="ESTER HYDROLASE C11ORF54"/>
    <property type="match status" value="1"/>
</dbReference>
<organism evidence="8 9">
    <name type="scientific">Pavo cristatus</name>
    <name type="common">Indian peafowl</name>
    <name type="synonym">Blue peafowl</name>
    <dbReference type="NCBI Taxonomy" id="9049"/>
    <lineage>
        <taxon>Eukaryota</taxon>
        <taxon>Metazoa</taxon>
        <taxon>Chordata</taxon>
        <taxon>Craniata</taxon>
        <taxon>Vertebrata</taxon>
        <taxon>Euteleostomi</taxon>
        <taxon>Archelosauria</taxon>
        <taxon>Archosauria</taxon>
        <taxon>Dinosauria</taxon>
        <taxon>Saurischia</taxon>
        <taxon>Theropoda</taxon>
        <taxon>Coelurosauria</taxon>
        <taxon>Aves</taxon>
        <taxon>Neognathae</taxon>
        <taxon>Galloanserae</taxon>
        <taxon>Galliformes</taxon>
        <taxon>Phasianidae</taxon>
        <taxon>Phasianinae</taxon>
        <taxon>Pavo</taxon>
    </lineage>
</organism>
<dbReference type="Ensembl" id="ENSPSTT00000021967.1">
    <property type="protein sequence ID" value="ENSPSTP00000020941.1"/>
    <property type="gene ID" value="ENSPSTG00000015230.1"/>
</dbReference>
<evidence type="ECO:0000259" key="7">
    <source>
        <dbReference type="Pfam" id="PF08925"/>
    </source>
</evidence>
<dbReference type="AlphaFoldDB" id="A0A8C9FTT9"/>
<evidence type="ECO:0000256" key="3">
    <source>
        <dbReference type="ARBA" id="ARBA00022723"/>
    </source>
</evidence>
<evidence type="ECO:0000256" key="5">
    <source>
        <dbReference type="ARBA" id="ARBA00022833"/>
    </source>
</evidence>
<keyword evidence="5" id="KW-0862">Zinc</keyword>
<dbReference type="PANTHER" id="PTHR13204">
    <property type="entry name" value="PTD012 PROTEIN"/>
    <property type="match status" value="1"/>
</dbReference>
<dbReference type="GO" id="GO:0016788">
    <property type="term" value="F:hydrolase activity, acting on ester bonds"/>
    <property type="evidence" value="ECO:0007669"/>
    <property type="project" value="TreeGrafter"/>
</dbReference>
<dbReference type="InterPro" id="IPR015021">
    <property type="entry name" value="C11orf54_DUF1907"/>
</dbReference>
<keyword evidence="9" id="KW-1185">Reference proteome</keyword>